<evidence type="ECO:0000313" key="3">
    <source>
        <dbReference type="Proteomes" id="UP000796880"/>
    </source>
</evidence>
<dbReference type="Proteomes" id="UP000796880">
    <property type="component" value="Unassembled WGS sequence"/>
</dbReference>
<feature type="region of interest" description="Disordered" evidence="1">
    <location>
        <begin position="57"/>
        <end position="79"/>
    </location>
</feature>
<protein>
    <submittedName>
        <fullName evidence="2">Uncharacterized protein</fullName>
    </submittedName>
</protein>
<name>A0A8K0MLZ5_9ROSA</name>
<organism evidence="2 3">
    <name type="scientific">Rhamnella rubrinervis</name>
    <dbReference type="NCBI Taxonomy" id="2594499"/>
    <lineage>
        <taxon>Eukaryota</taxon>
        <taxon>Viridiplantae</taxon>
        <taxon>Streptophyta</taxon>
        <taxon>Embryophyta</taxon>
        <taxon>Tracheophyta</taxon>
        <taxon>Spermatophyta</taxon>
        <taxon>Magnoliopsida</taxon>
        <taxon>eudicotyledons</taxon>
        <taxon>Gunneridae</taxon>
        <taxon>Pentapetalae</taxon>
        <taxon>rosids</taxon>
        <taxon>fabids</taxon>
        <taxon>Rosales</taxon>
        <taxon>Rhamnaceae</taxon>
        <taxon>rhamnoid group</taxon>
        <taxon>Rhamneae</taxon>
        <taxon>Rhamnella</taxon>
    </lineage>
</organism>
<dbReference type="OrthoDB" id="2020675at2759"/>
<keyword evidence="3" id="KW-1185">Reference proteome</keyword>
<comment type="caution">
    <text evidence="2">The sequence shown here is derived from an EMBL/GenBank/DDBJ whole genome shotgun (WGS) entry which is preliminary data.</text>
</comment>
<evidence type="ECO:0000313" key="2">
    <source>
        <dbReference type="EMBL" id="KAF3451116.1"/>
    </source>
</evidence>
<gene>
    <name evidence="2" type="ORF">FNV43_RR07205</name>
</gene>
<accession>A0A8K0MLZ5</accession>
<reference evidence="2" key="1">
    <citation type="submission" date="2020-03" db="EMBL/GenBank/DDBJ databases">
        <title>A high-quality chromosome-level genome assembly of a woody plant with both climbing and erect habits, Rhamnella rubrinervis.</title>
        <authorList>
            <person name="Lu Z."/>
            <person name="Yang Y."/>
            <person name="Zhu X."/>
            <person name="Sun Y."/>
        </authorList>
    </citation>
    <scope>NUCLEOTIDE SEQUENCE</scope>
    <source>
        <strain evidence="2">BYM</strain>
        <tissue evidence="2">Leaf</tissue>
    </source>
</reference>
<evidence type="ECO:0000256" key="1">
    <source>
        <dbReference type="SAM" id="MobiDB-lite"/>
    </source>
</evidence>
<sequence length="130" mass="14280">MLSQSRPLYLRRLTPPALPRSSIRCFLPTLPRLRSAYLLQVSDSSYALQDSVDIPSVDDWGNTEETMGQTVYSSDGDDSDSDFVLTPVSDVDLPAITVSNNDALTVTAHRLAMLGRGERDTGKYVTLENA</sequence>
<proteinExistence type="predicted"/>
<dbReference type="AlphaFoldDB" id="A0A8K0MLZ5"/>
<feature type="compositionally biased region" description="Polar residues" evidence="1">
    <location>
        <begin position="63"/>
        <end position="72"/>
    </location>
</feature>
<dbReference type="EMBL" id="VOIH02000003">
    <property type="protein sequence ID" value="KAF3451116.1"/>
    <property type="molecule type" value="Genomic_DNA"/>
</dbReference>